<dbReference type="OrthoDB" id="9782546at2"/>
<dbReference type="FunFam" id="3.90.1170.20:FF:000001">
    <property type="entry name" value="Nicotinate-nucleotide diphosphorylase (Carboxylating)"/>
    <property type="match status" value="1"/>
</dbReference>
<comment type="subunit">
    <text evidence="4">Hexamer formed by 3 homodimers.</text>
</comment>
<comment type="catalytic activity">
    <reaction evidence="10">
        <text>nicotinate beta-D-ribonucleotide + CO2 + diphosphate = quinolinate + 5-phospho-alpha-D-ribose 1-diphosphate + 2 H(+)</text>
        <dbReference type="Rhea" id="RHEA:12733"/>
        <dbReference type="ChEBI" id="CHEBI:15378"/>
        <dbReference type="ChEBI" id="CHEBI:16526"/>
        <dbReference type="ChEBI" id="CHEBI:29959"/>
        <dbReference type="ChEBI" id="CHEBI:33019"/>
        <dbReference type="ChEBI" id="CHEBI:57502"/>
        <dbReference type="ChEBI" id="CHEBI:58017"/>
        <dbReference type="EC" id="2.4.2.19"/>
    </reaction>
</comment>
<dbReference type="InterPro" id="IPR004393">
    <property type="entry name" value="NadC"/>
</dbReference>
<reference evidence="16 17" key="1">
    <citation type="submission" date="2016-10" db="EMBL/GenBank/DDBJ databases">
        <authorList>
            <person name="de Groot N.N."/>
        </authorList>
    </citation>
    <scope>NUCLEOTIDE SEQUENCE [LARGE SCALE GENOMIC DNA]</scope>
    <source>
        <strain evidence="16 17">DSM 13305</strain>
    </source>
</reference>
<dbReference type="Gene3D" id="3.20.20.70">
    <property type="entry name" value="Aldolase class I"/>
    <property type="match status" value="1"/>
</dbReference>
<dbReference type="Proteomes" id="UP000198847">
    <property type="component" value="Unassembled WGS sequence"/>
</dbReference>
<dbReference type="InterPro" id="IPR002638">
    <property type="entry name" value="Quinolinate_PRibosylTrfase_C"/>
</dbReference>
<evidence type="ECO:0000256" key="10">
    <source>
        <dbReference type="ARBA" id="ARBA00047445"/>
    </source>
</evidence>
<dbReference type="UniPathway" id="UPA00253">
    <property type="reaction ID" value="UER00331"/>
</dbReference>
<evidence type="ECO:0000256" key="12">
    <source>
        <dbReference type="PIRNR" id="PIRNR006250"/>
    </source>
</evidence>
<dbReference type="CDD" id="cd01572">
    <property type="entry name" value="QPRTase"/>
    <property type="match status" value="1"/>
</dbReference>
<feature type="binding site" evidence="13">
    <location>
        <begin position="259"/>
        <end position="261"/>
    </location>
    <ligand>
        <name>substrate</name>
    </ligand>
</feature>
<dbReference type="InterPro" id="IPR022412">
    <property type="entry name" value="Quinolinate_PRibosylTrfase_N"/>
</dbReference>
<dbReference type="NCBIfam" id="TIGR00078">
    <property type="entry name" value="nadC"/>
    <property type="match status" value="1"/>
</dbReference>
<evidence type="ECO:0000256" key="2">
    <source>
        <dbReference type="ARBA" id="ARBA00004893"/>
    </source>
</evidence>
<keyword evidence="7 12" id="KW-0328">Glycosyltransferase</keyword>
<evidence type="ECO:0000313" key="16">
    <source>
        <dbReference type="EMBL" id="SEO64003.1"/>
    </source>
</evidence>
<comment type="function">
    <text evidence="1">Involved in the catabolism of quinolinic acid (QA).</text>
</comment>
<feature type="binding site" evidence="13">
    <location>
        <position position="97"/>
    </location>
    <ligand>
        <name>substrate</name>
    </ligand>
</feature>
<comment type="similarity">
    <text evidence="3 12">Belongs to the NadC/ModD family.</text>
</comment>
<dbReference type="EC" id="2.4.2.19" evidence="5"/>
<dbReference type="Pfam" id="PF01729">
    <property type="entry name" value="QRPTase_C"/>
    <property type="match status" value="1"/>
</dbReference>
<keyword evidence="6" id="KW-0662">Pyridine nucleotide biosynthesis</keyword>
<evidence type="ECO:0000256" key="8">
    <source>
        <dbReference type="ARBA" id="ARBA00022679"/>
    </source>
</evidence>
<evidence type="ECO:0000256" key="4">
    <source>
        <dbReference type="ARBA" id="ARBA00011218"/>
    </source>
</evidence>
<dbReference type="PANTHER" id="PTHR32179:SF3">
    <property type="entry name" value="NICOTINATE-NUCLEOTIDE PYROPHOSPHORYLASE [CARBOXYLATING]"/>
    <property type="match status" value="1"/>
</dbReference>
<evidence type="ECO:0000256" key="1">
    <source>
        <dbReference type="ARBA" id="ARBA00003237"/>
    </source>
</evidence>
<dbReference type="Pfam" id="PF02749">
    <property type="entry name" value="QRPTase_N"/>
    <property type="match status" value="1"/>
</dbReference>
<dbReference type="PANTHER" id="PTHR32179">
    <property type="entry name" value="NICOTINATE-NUCLEOTIDE PYROPHOSPHORYLASE [CARBOXYLATING]"/>
    <property type="match status" value="1"/>
</dbReference>
<evidence type="ECO:0000259" key="15">
    <source>
        <dbReference type="Pfam" id="PF02749"/>
    </source>
</evidence>
<accession>A0A1H8RDD0</accession>
<feature type="binding site" evidence="13">
    <location>
        <position position="164"/>
    </location>
    <ligand>
        <name>substrate</name>
    </ligand>
</feature>
<dbReference type="GO" id="GO:0004514">
    <property type="term" value="F:nicotinate-nucleotide diphosphorylase (carboxylating) activity"/>
    <property type="evidence" value="ECO:0007669"/>
    <property type="project" value="UniProtKB-EC"/>
</dbReference>
<dbReference type="GO" id="GO:0034213">
    <property type="term" value="P:quinolinate catabolic process"/>
    <property type="evidence" value="ECO:0007669"/>
    <property type="project" value="TreeGrafter"/>
</dbReference>
<evidence type="ECO:0000256" key="9">
    <source>
        <dbReference type="ARBA" id="ARBA00033102"/>
    </source>
</evidence>
<evidence type="ECO:0000313" key="17">
    <source>
        <dbReference type="Proteomes" id="UP000198847"/>
    </source>
</evidence>
<feature type="domain" description="Quinolinate phosphoribosyl transferase C-terminal" evidence="14">
    <location>
        <begin position="109"/>
        <end position="274"/>
    </location>
</feature>
<feature type="binding site" evidence="13">
    <location>
        <begin position="130"/>
        <end position="132"/>
    </location>
    <ligand>
        <name>substrate</name>
    </ligand>
</feature>
<evidence type="ECO:0000256" key="6">
    <source>
        <dbReference type="ARBA" id="ARBA00022642"/>
    </source>
</evidence>
<comment type="pathway">
    <text evidence="2">Cofactor biosynthesis; NAD(+) biosynthesis; nicotinate D-ribonucleotide from quinolinate: step 1/1.</text>
</comment>
<dbReference type="GO" id="GO:0009435">
    <property type="term" value="P:NAD+ biosynthetic process"/>
    <property type="evidence" value="ECO:0007669"/>
    <property type="project" value="UniProtKB-UniPathway"/>
</dbReference>
<feature type="binding site" evidence="13">
    <location>
        <position position="215"/>
    </location>
    <ligand>
        <name>substrate</name>
    </ligand>
</feature>
<sequence>MNPIALEQIIKQALLEDIGAGDLTGEAIFSEGHQSTGRLIAKQPLILAGTEVFRKVFQQLDNRIELVWNCREGDSAAPGTVLASLRGPTRALLAGERVALNFLQHLTGIATATKDYVRLCSGTGTVIVDTRKTTPGLRMLEKYAVTVGGGKNHRYALDAMVMIKDNHSKAAGGILPAVQAVRRRISPFIKIEVEVECLEQVKEALTAAADVIMLDNMDLDTVKQAVALIDGSALIEVSGNITEERVAALAGAGVDVISSGALTHSVRAADISLKFE</sequence>
<evidence type="ECO:0000256" key="3">
    <source>
        <dbReference type="ARBA" id="ARBA00009400"/>
    </source>
</evidence>
<keyword evidence="17" id="KW-1185">Reference proteome</keyword>
<dbReference type="InterPro" id="IPR013785">
    <property type="entry name" value="Aldolase_TIM"/>
</dbReference>
<feature type="binding site" evidence="13">
    <location>
        <position position="154"/>
    </location>
    <ligand>
        <name>substrate</name>
    </ligand>
</feature>
<feature type="binding site" evidence="13">
    <location>
        <begin position="238"/>
        <end position="240"/>
    </location>
    <ligand>
        <name>substrate</name>
    </ligand>
</feature>
<evidence type="ECO:0000256" key="11">
    <source>
        <dbReference type="ARBA" id="ARBA00069173"/>
    </source>
</evidence>
<dbReference type="GO" id="GO:0005737">
    <property type="term" value="C:cytoplasm"/>
    <property type="evidence" value="ECO:0007669"/>
    <property type="project" value="TreeGrafter"/>
</dbReference>
<name>A0A1H8RDD0_9FIRM</name>
<protein>
    <recommendedName>
        <fullName evidence="11">Probable nicotinate-nucleotide pyrophosphorylase [carboxylating]</fullName>
        <ecNumber evidence="5">2.4.2.19</ecNumber>
    </recommendedName>
    <alternativeName>
        <fullName evidence="9">Quinolinate phosphoribosyltransferase [decarboxylating]</fullName>
    </alternativeName>
</protein>
<dbReference type="SUPFAM" id="SSF54675">
    <property type="entry name" value="Nicotinate/Quinolinate PRTase N-terminal domain-like"/>
    <property type="match status" value="1"/>
</dbReference>
<evidence type="ECO:0000256" key="7">
    <source>
        <dbReference type="ARBA" id="ARBA00022676"/>
    </source>
</evidence>
<feature type="domain" description="Quinolinate phosphoribosyl transferase N-terminal" evidence="15">
    <location>
        <begin position="22"/>
        <end position="106"/>
    </location>
</feature>
<feature type="binding site" evidence="13">
    <location>
        <position position="194"/>
    </location>
    <ligand>
        <name>substrate</name>
    </ligand>
</feature>
<proteinExistence type="inferred from homology"/>
<dbReference type="EMBL" id="FODY01000003">
    <property type="protein sequence ID" value="SEO64003.1"/>
    <property type="molecule type" value="Genomic_DNA"/>
</dbReference>
<evidence type="ECO:0000256" key="5">
    <source>
        <dbReference type="ARBA" id="ARBA00011944"/>
    </source>
</evidence>
<dbReference type="FunFam" id="3.20.20.70:FF:000030">
    <property type="entry name" value="Nicotinate-nucleotide pyrophosphorylase, carboxylating"/>
    <property type="match status" value="1"/>
</dbReference>
<dbReference type="InterPro" id="IPR027277">
    <property type="entry name" value="NadC/ModD"/>
</dbReference>
<dbReference type="InterPro" id="IPR036068">
    <property type="entry name" value="Nicotinate_pribotase-like_C"/>
</dbReference>
<dbReference type="RefSeq" id="WP_091744208.1">
    <property type="nucleotide sequence ID" value="NZ_FODY01000003.1"/>
</dbReference>
<dbReference type="AlphaFoldDB" id="A0A1H8RDD0"/>
<gene>
    <name evidence="16" type="ORF">SAMN04490178_103243</name>
</gene>
<dbReference type="SUPFAM" id="SSF51690">
    <property type="entry name" value="Nicotinate/Quinolinate PRTase C-terminal domain-like"/>
    <property type="match status" value="1"/>
</dbReference>
<dbReference type="InterPro" id="IPR037128">
    <property type="entry name" value="Quinolinate_PRibosylTase_N_sf"/>
</dbReference>
<dbReference type="Gene3D" id="3.90.1170.20">
    <property type="entry name" value="Quinolinate phosphoribosyl transferase, N-terminal domain"/>
    <property type="match status" value="1"/>
</dbReference>
<organism evidence="16 17">
    <name type="scientific">Propionispora vibrioides</name>
    <dbReference type="NCBI Taxonomy" id="112903"/>
    <lineage>
        <taxon>Bacteria</taxon>
        <taxon>Bacillati</taxon>
        <taxon>Bacillota</taxon>
        <taxon>Negativicutes</taxon>
        <taxon>Selenomonadales</taxon>
        <taxon>Sporomusaceae</taxon>
        <taxon>Propionispora</taxon>
    </lineage>
</organism>
<evidence type="ECO:0000259" key="14">
    <source>
        <dbReference type="Pfam" id="PF01729"/>
    </source>
</evidence>
<evidence type="ECO:0000256" key="13">
    <source>
        <dbReference type="PIRSR" id="PIRSR006250-1"/>
    </source>
</evidence>
<dbReference type="STRING" id="112903.SAMN04490178_103243"/>
<keyword evidence="8 12" id="KW-0808">Transferase</keyword>
<dbReference type="PIRSF" id="PIRSF006250">
    <property type="entry name" value="NadC_ModD"/>
    <property type="match status" value="1"/>
</dbReference>